<dbReference type="GO" id="GO:0051301">
    <property type="term" value="P:cell division"/>
    <property type="evidence" value="ECO:0007669"/>
    <property type="project" value="UniProtKB-KW"/>
</dbReference>
<comment type="caution">
    <text evidence="7">The sequence shown here is derived from an EMBL/GenBank/DDBJ whole genome shotgun (WGS) entry which is preliminary data.</text>
</comment>
<feature type="transmembrane region" description="Helical" evidence="6">
    <location>
        <begin position="193"/>
        <end position="217"/>
    </location>
</feature>
<dbReference type="PANTHER" id="PTHR30250">
    <property type="entry name" value="PST FAMILY PREDICTED COLANIC ACID TRANSPORTER"/>
    <property type="match status" value="1"/>
</dbReference>
<accession>A0A3A9K8E1</accession>
<feature type="transmembrane region" description="Helical" evidence="6">
    <location>
        <begin position="246"/>
        <end position="266"/>
    </location>
</feature>
<feature type="transmembrane region" description="Helical" evidence="6">
    <location>
        <begin position="47"/>
        <end position="69"/>
    </location>
</feature>
<feature type="transmembrane region" description="Helical" evidence="6">
    <location>
        <begin position="468"/>
        <end position="489"/>
    </location>
</feature>
<feature type="transmembrane region" description="Helical" evidence="6">
    <location>
        <begin position="12"/>
        <end position="35"/>
    </location>
</feature>
<evidence type="ECO:0000256" key="5">
    <source>
        <dbReference type="ARBA" id="ARBA00023136"/>
    </source>
</evidence>
<dbReference type="EMBL" id="PDOE01000005">
    <property type="protein sequence ID" value="RKL66792.1"/>
    <property type="molecule type" value="Genomic_DNA"/>
</dbReference>
<feature type="transmembrane region" description="Helical" evidence="6">
    <location>
        <begin position="501"/>
        <end position="519"/>
    </location>
</feature>
<dbReference type="PANTHER" id="PTHR30250:SF21">
    <property type="entry name" value="LIPID II FLIPPASE MURJ"/>
    <property type="match status" value="1"/>
</dbReference>
<keyword evidence="7" id="KW-0131">Cell cycle</keyword>
<feature type="transmembrane region" description="Helical" evidence="6">
    <location>
        <begin position="299"/>
        <end position="319"/>
    </location>
</feature>
<sequence length="541" mass="59169">MSDKQLIRGTMILTASIFLTKMLGLIYIFPFQALVGPTGLALYGYGYTPYTVLLSLATLGVPLAVSKFVSKYNALGDYRTGQRLLKSGLIVMTVTGFIAFLLLFFLANPIANHILDPNDLKGNSIADAVFTIRMVSVALIIVPFMAIIRGYFQGHQSMGPTAISQVVEQIIRIIFILVLAYFILEVFDGRMATAVGFATFGAFVGALGGLAVLLFYWKKRAPSLQKQIDESTIDHQIPLRKMYKELFAYALPISFVGLAIPLYQTVDLMTFVPAMRELGFTQDVAEKYYGTFSQASHKLILIPVSVATAMSLTILPTVTNAFINNETDRLQRTITQTYQIILFLSIPSAVGLMVLSEPVYAALYPGTPNDLAVGSEILRVYAPVAIAFSIFAVTGALLQGINQQKYAVLGLVLGIVFKFVFNGIFISLFAATGAVLATAIGYLLAISVNVWAIGKFAEFNYSYVLKRFMLILIFSVIMGAVVAFLNYGFQQLFPLETWLNALLVLLITVGSGAAVYFNLSIRSGVAGQILGDRFTILKNKK</sequence>
<dbReference type="InterPro" id="IPR050833">
    <property type="entry name" value="Poly_Biosynth_Transport"/>
</dbReference>
<dbReference type="AlphaFoldDB" id="A0A3A9K8E1"/>
<protein>
    <submittedName>
        <fullName evidence="7">Cell division protein</fullName>
    </submittedName>
</protein>
<dbReference type="GO" id="GO:0005886">
    <property type="term" value="C:plasma membrane"/>
    <property type="evidence" value="ECO:0007669"/>
    <property type="project" value="UniProtKB-SubCell"/>
</dbReference>
<feature type="transmembrane region" description="Helical" evidence="6">
    <location>
        <begin position="89"/>
        <end position="110"/>
    </location>
</feature>
<dbReference type="Pfam" id="PF01943">
    <property type="entry name" value="Polysacc_synt"/>
    <property type="match status" value="1"/>
</dbReference>
<proteinExistence type="predicted"/>
<evidence type="ECO:0000256" key="1">
    <source>
        <dbReference type="ARBA" id="ARBA00004651"/>
    </source>
</evidence>
<evidence type="ECO:0000256" key="6">
    <source>
        <dbReference type="SAM" id="Phobius"/>
    </source>
</evidence>
<feature type="transmembrane region" description="Helical" evidence="6">
    <location>
        <begin position="169"/>
        <end position="187"/>
    </location>
</feature>
<reference evidence="7 8" key="1">
    <citation type="submission" date="2017-10" db="EMBL/GenBank/DDBJ databases">
        <title>Bacillus sp. nov., a halophilic bacterium isolated from a Keqin Lake.</title>
        <authorList>
            <person name="Wang H."/>
        </authorList>
    </citation>
    <scope>NUCLEOTIDE SEQUENCE [LARGE SCALE GENOMIC DNA]</scope>
    <source>
        <strain evidence="7 8">KCTC 13187</strain>
    </source>
</reference>
<evidence type="ECO:0000256" key="4">
    <source>
        <dbReference type="ARBA" id="ARBA00022989"/>
    </source>
</evidence>
<keyword evidence="8" id="KW-1185">Reference proteome</keyword>
<organism evidence="7 8">
    <name type="scientific">Salipaludibacillus neizhouensis</name>
    <dbReference type="NCBI Taxonomy" id="885475"/>
    <lineage>
        <taxon>Bacteria</taxon>
        <taxon>Bacillati</taxon>
        <taxon>Bacillota</taxon>
        <taxon>Bacilli</taxon>
        <taxon>Bacillales</taxon>
        <taxon>Bacillaceae</taxon>
    </lineage>
</organism>
<dbReference type="InterPro" id="IPR002797">
    <property type="entry name" value="Polysacc_synth"/>
</dbReference>
<evidence type="ECO:0000256" key="3">
    <source>
        <dbReference type="ARBA" id="ARBA00022692"/>
    </source>
</evidence>
<keyword evidence="5 6" id="KW-0472">Membrane</keyword>
<feature type="transmembrane region" description="Helical" evidence="6">
    <location>
        <begin position="380"/>
        <end position="399"/>
    </location>
</feature>
<name>A0A3A9K8E1_9BACI</name>
<evidence type="ECO:0000313" key="7">
    <source>
        <dbReference type="EMBL" id="RKL66792.1"/>
    </source>
</evidence>
<dbReference type="InterPro" id="IPR024923">
    <property type="entry name" value="PG_synth_SpoVB"/>
</dbReference>
<keyword evidence="7" id="KW-0132">Cell division</keyword>
<dbReference type="RefSeq" id="WP_110934788.1">
    <property type="nucleotide sequence ID" value="NZ_KZ614146.1"/>
</dbReference>
<dbReference type="PIRSF" id="PIRSF038958">
    <property type="entry name" value="PG_synth_SpoVB"/>
    <property type="match status" value="1"/>
</dbReference>
<dbReference type="CDD" id="cd13124">
    <property type="entry name" value="MATE_SpoVB_like"/>
    <property type="match status" value="1"/>
</dbReference>
<feature type="transmembrane region" description="Helical" evidence="6">
    <location>
        <begin position="340"/>
        <end position="360"/>
    </location>
</feature>
<comment type="subcellular location">
    <subcellularLocation>
        <location evidence="1">Cell membrane</location>
        <topology evidence="1">Multi-pass membrane protein</topology>
    </subcellularLocation>
</comment>
<evidence type="ECO:0000313" key="8">
    <source>
        <dbReference type="Proteomes" id="UP000281498"/>
    </source>
</evidence>
<keyword evidence="3 6" id="KW-0812">Transmembrane</keyword>
<feature type="transmembrane region" description="Helical" evidence="6">
    <location>
        <begin position="435"/>
        <end position="456"/>
    </location>
</feature>
<dbReference type="OrthoDB" id="9775950at2"/>
<keyword evidence="4 6" id="KW-1133">Transmembrane helix</keyword>
<feature type="transmembrane region" description="Helical" evidence="6">
    <location>
        <begin position="406"/>
        <end position="429"/>
    </location>
</feature>
<feature type="transmembrane region" description="Helical" evidence="6">
    <location>
        <begin position="130"/>
        <end position="148"/>
    </location>
</feature>
<keyword evidence="2" id="KW-1003">Cell membrane</keyword>
<gene>
    <name evidence="7" type="ORF">CR203_13205</name>
</gene>
<evidence type="ECO:0000256" key="2">
    <source>
        <dbReference type="ARBA" id="ARBA00022475"/>
    </source>
</evidence>
<dbReference type="Proteomes" id="UP000281498">
    <property type="component" value="Unassembled WGS sequence"/>
</dbReference>